<dbReference type="AlphaFoldDB" id="A0A0F9W8I7"/>
<name>A0A0F9W8I7_9ZZZZ</name>
<dbReference type="EMBL" id="LAZR01000328">
    <property type="protein sequence ID" value="KKN74358.1"/>
    <property type="molecule type" value="Genomic_DNA"/>
</dbReference>
<proteinExistence type="predicted"/>
<accession>A0A0F9W8I7</accession>
<evidence type="ECO:0000313" key="1">
    <source>
        <dbReference type="EMBL" id="KKN74358.1"/>
    </source>
</evidence>
<gene>
    <name evidence="1" type="ORF">LCGC14_0391590</name>
</gene>
<comment type="caution">
    <text evidence="1">The sequence shown here is derived from an EMBL/GenBank/DDBJ whole genome shotgun (WGS) entry which is preliminary data.</text>
</comment>
<protein>
    <submittedName>
        <fullName evidence="1">Uncharacterized protein</fullName>
    </submittedName>
</protein>
<sequence>MSSLDREFLERIAEVATERLTMLFGDLTDAMLGDDKLAYGDEALTSPAEFVLFYLDLQNRHVLEHLVVIAPKFAERLRTRFERDSAQVAMEAS</sequence>
<reference evidence="1" key="1">
    <citation type="journal article" date="2015" name="Nature">
        <title>Complex archaea that bridge the gap between prokaryotes and eukaryotes.</title>
        <authorList>
            <person name="Spang A."/>
            <person name="Saw J.H."/>
            <person name="Jorgensen S.L."/>
            <person name="Zaremba-Niedzwiedzka K."/>
            <person name="Martijn J."/>
            <person name="Lind A.E."/>
            <person name="van Eijk R."/>
            <person name="Schleper C."/>
            <person name="Guy L."/>
            <person name="Ettema T.J."/>
        </authorList>
    </citation>
    <scope>NUCLEOTIDE SEQUENCE</scope>
</reference>
<organism evidence="1">
    <name type="scientific">marine sediment metagenome</name>
    <dbReference type="NCBI Taxonomy" id="412755"/>
    <lineage>
        <taxon>unclassified sequences</taxon>
        <taxon>metagenomes</taxon>
        <taxon>ecological metagenomes</taxon>
    </lineage>
</organism>